<feature type="chain" id="PRO_5044538332" evidence="1">
    <location>
        <begin position="19"/>
        <end position="206"/>
    </location>
</feature>
<dbReference type="OrthoDB" id="10351685at2759"/>
<name>A0A061HNG1_BLUGR</name>
<protein>
    <submittedName>
        <fullName evidence="3">BgtE-5985</fullName>
    </submittedName>
    <submittedName>
        <fullName evidence="2">Putative secreted effector protein</fullName>
    </submittedName>
</protein>
<evidence type="ECO:0000313" key="4">
    <source>
        <dbReference type="Proteomes" id="UP000053110"/>
    </source>
</evidence>
<dbReference type="HOGENOM" id="CLU_1331737_0_0_1"/>
<keyword evidence="1" id="KW-0732">Signal</keyword>
<reference evidence="3" key="3">
    <citation type="submission" date="2018-07" db="EMBL/GenBank/DDBJ databases">
        <authorList>
            <person name="Quirk P.G."/>
            <person name="Krulwich T.A."/>
        </authorList>
    </citation>
    <scope>NUCLEOTIDE SEQUENCE</scope>
    <source>
        <strain evidence="3">96224</strain>
    </source>
</reference>
<dbReference type="Proteomes" id="UP000053110">
    <property type="component" value="Unassembled WGS sequence"/>
</dbReference>
<dbReference type="EMBL" id="UIGY01000001">
    <property type="protein sequence ID" value="SUZ06915.1"/>
    <property type="molecule type" value="Genomic_DNA"/>
</dbReference>
<dbReference type="EMBL" id="KE373369">
    <property type="protein sequence ID" value="EPQ67823.1"/>
    <property type="molecule type" value="Genomic_DNA"/>
</dbReference>
<organism evidence="3">
    <name type="scientific">Blumeria graminis f. sp. tritici 96224</name>
    <dbReference type="NCBI Taxonomy" id="1268274"/>
    <lineage>
        <taxon>Eukaryota</taxon>
        <taxon>Fungi</taxon>
        <taxon>Dikarya</taxon>
        <taxon>Ascomycota</taxon>
        <taxon>Pezizomycotina</taxon>
        <taxon>Leotiomycetes</taxon>
        <taxon>Erysiphales</taxon>
        <taxon>Erysiphaceae</taxon>
        <taxon>Blumeria</taxon>
    </lineage>
</organism>
<reference evidence="2" key="2">
    <citation type="submission" date="2013-01" db="EMBL/GenBank/DDBJ databases">
        <title>The wheat powdery mildew genome reveals unique evolution of an obligate biotroph.</title>
        <authorList>
            <person name="Oberhaensli S."/>
            <person name="Wicker T."/>
            <person name="Keller B."/>
        </authorList>
    </citation>
    <scope>NUCLEOTIDE SEQUENCE</scope>
    <source>
        <strain evidence="2">96224</strain>
    </source>
</reference>
<feature type="signal peptide" evidence="1">
    <location>
        <begin position="1"/>
        <end position="18"/>
    </location>
</feature>
<accession>A0A061HNG1</accession>
<gene>
    <name evidence="2" type="ORF">BGT96224_E5985</name>
    <name evidence="3" type="ORF">BGT96224V2_LOCUS964</name>
</gene>
<evidence type="ECO:0000256" key="1">
    <source>
        <dbReference type="SAM" id="SignalP"/>
    </source>
</evidence>
<evidence type="ECO:0000313" key="3">
    <source>
        <dbReference type="EMBL" id="SUZ06915.1"/>
    </source>
</evidence>
<evidence type="ECO:0000313" key="2">
    <source>
        <dbReference type="EMBL" id="EPQ67823.1"/>
    </source>
</evidence>
<proteinExistence type="predicted"/>
<dbReference type="AlphaFoldDB" id="A0A061HNG1"/>
<sequence length="206" mass="24029">MKQFIATTFLYTLLGANAIHAHGTTRDQVTVCDTQNTHSISCTEHYSSLAVKHVKIPQPEHEIEYLAKGRTSVHQCKGAQYTALQVTEGLQKACTNLKKWKSNSGKKGFRRFGRQKKDKRYGGLRRLRRRARKQLKLKNKKNNFIFRLHTVPQADYKNGFTRISIVLNEHCDLIDVVAIKMRRRRIQLSSEEKYKPKYSRCKYMDN</sequence>
<reference evidence="4" key="1">
    <citation type="journal article" date="2013" name="Nat. Genet.">
        <title>The wheat powdery mildew genome shows the unique evolution of an obligate biotroph.</title>
        <authorList>
            <person name="Wicker T."/>
            <person name="Oberhaensli S."/>
            <person name="Parlange F."/>
            <person name="Buchmann J.P."/>
            <person name="Shatalina M."/>
            <person name="Roffler S."/>
            <person name="Ben-David R."/>
            <person name="Dolezel J."/>
            <person name="Simkova H."/>
            <person name="Schulze-Lefert P."/>
            <person name="Spanu P.D."/>
            <person name="Bruggmann R."/>
            <person name="Amselem J."/>
            <person name="Quesneville H."/>
            <person name="Ver Loren van Themaat E."/>
            <person name="Paape T."/>
            <person name="Shimizu K.K."/>
            <person name="Keller B."/>
        </authorList>
    </citation>
    <scope>NUCLEOTIDE SEQUENCE [LARGE SCALE GENOMIC DNA]</scope>
    <source>
        <strain evidence="4">96224</strain>
    </source>
</reference>